<dbReference type="RefSeq" id="WP_368803761.1">
    <property type="nucleotide sequence ID" value="NZ_JAZHFV010000005.1"/>
</dbReference>
<name>A0ABV3WVS7_9HYPH</name>
<keyword evidence="1" id="KW-1133">Transmembrane helix</keyword>
<keyword evidence="1" id="KW-0812">Transmembrane</keyword>
<gene>
    <name evidence="2" type="ORF">V1479_15820</name>
</gene>
<dbReference type="Proteomes" id="UP001559025">
    <property type="component" value="Unassembled WGS sequence"/>
</dbReference>
<keyword evidence="1" id="KW-0472">Membrane</keyword>
<evidence type="ECO:0000313" key="3">
    <source>
        <dbReference type="Proteomes" id="UP001559025"/>
    </source>
</evidence>
<protein>
    <submittedName>
        <fullName evidence="2">Uncharacterized protein</fullName>
    </submittedName>
</protein>
<dbReference type="EMBL" id="JAZHFV010000005">
    <property type="protein sequence ID" value="MEX4008782.1"/>
    <property type="molecule type" value="Genomic_DNA"/>
</dbReference>
<evidence type="ECO:0000313" key="2">
    <source>
        <dbReference type="EMBL" id="MEX4008782.1"/>
    </source>
</evidence>
<comment type="caution">
    <text evidence="2">The sequence shown here is derived from an EMBL/GenBank/DDBJ whole genome shotgun (WGS) entry which is preliminary data.</text>
</comment>
<organism evidence="2 3">
    <name type="scientific">Neoaquamicrobium sediminum</name>
    <dbReference type="NCBI Taxonomy" id="1849104"/>
    <lineage>
        <taxon>Bacteria</taxon>
        <taxon>Pseudomonadati</taxon>
        <taxon>Pseudomonadota</taxon>
        <taxon>Alphaproteobacteria</taxon>
        <taxon>Hyphomicrobiales</taxon>
        <taxon>Phyllobacteriaceae</taxon>
        <taxon>Neoaquamicrobium</taxon>
    </lineage>
</organism>
<sequence>MNEDDKARPVSGEIMTGEAIRSGNVRKADVTDAEYETVDGPANASPRGFEPVAPATGMDFLKADIAAAQDEPRGRQGGPLFWSFGLTLVILAFWISGGHALVRNVVLPAPSERLQPLRIGEVKSRIENRGGRDVLFIDGLAENHGGSASRLPPIEIMVTDNNGAATRYFLGTNGAELQPGDRYSFSSRLEAPRYGVKSVSVSFREGNR</sequence>
<keyword evidence="3" id="KW-1185">Reference proteome</keyword>
<accession>A0ABV3WVS7</accession>
<reference evidence="2 3" key="1">
    <citation type="submission" date="2024-01" db="EMBL/GenBank/DDBJ databases">
        <title>New evidence supports the origin of RcGTA from prophage.</title>
        <authorList>
            <person name="Xu Y."/>
            <person name="Liu B."/>
            <person name="Chen F."/>
        </authorList>
    </citation>
    <scope>NUCLEOTIDE SEQUENCE [LARGE SCALE GENOMIC DNA]</scope>
    <source>
        <strain evidence="2 3">CBW1107-2</strain>
    </source>
</reference>
<evidence type="ECO:0000256" key="1">
    <source>
        <dbReference type="SAM" id="Phobius"/>
    </source>
</evidence>
<feature type="transmembrane region" description="Helical" evidence="1">
    <location>
        <begin position="80"/>
        <end position="102"/>
    </location>
</feature>
<proteinExistence type="predicted"/>